<sequence length="201" mass="21962">MAKSDNERAERVRSARAWLERAEKSFDNKADVRGELNLMLAEAEMKNLRKNHGMGCKIRRLAAVLTALALALGIWQFTRPEGPPADFTRPVRGETAADTSRTTMTAPDSQPVAEPESIVTAEDRAVEEIPAVQPVPASTDDTGVLPAVQQGETGQETERTEPPPATVPYTQPVQKKVLSDRQIQAAVQDARHSLRGAETKK</sequence>
<keyword evidence="2" id="KW-0472">Membrane</keyword>
<dbReference type="EMBL" id="JABAFG010000012">
    <property type="protein sequence ID" value="NME28571.1"/>
    <property type="molecule type" value="Genomic_DNA"/>
</dbReference>
<dbReference type="EMBL" id="JBIEKR010000009">
    <property type="protein sequence ID" value="MFG6273669.1"/>
    <property type="molecule type" value="Genomic_DNA"/>
</dbReference>
<organism evidence="4 5">
    <name type="scientific">Megasphaera hexanoica</name>
    <dbReference type="NCBI Taxonomy" id="1675036"/>
    <lineage>
        <taxon>Bacteria</taxon>
        <taxon>Bacillati</taxon>
        <taxon>Bacillota</taxon>
        <taxon>Negativicutes</taxon>
        <taxon>Veillonellales</taxon>
        <taxon>Veillonellaceae</taxon>
        <taxon>Megasphaera</taxon>
    </lineage>
</organism>
<dbReference type="RefSeq" id="WP_059075541.1">
    <property type="nucleotide sequence ID" value="NZ_CP011940.1"/>
</dbReference>
<dbReference type="Proteomes" id="UP000591071">
    <property type="component" value="Unassembled WGS sequence"/>
</dbReference>
<feature type="region of interest" description="Disordered" evidence="1">
    <location>
        <begin position="131"/>
        <end position="171"/>
    </location>
</feature>
<feature type="compositionally biased region" description="Polar residues" evidence="1">
    <location>
        <begin position="97"/>
        <end position="108"/>
    </location>
</feature>
<keyword evidence="2" id="KW-1133">Transmembrane helix</keyword>
<comment type="caution">
    <text evidence="4">The sequence shown here is derived from an EMBL/GenBank/DDBJ whole genome shotgun (WGS) entry which is preliminary data.</text>
</comment>
<feature type="region of interest" description="Disordered" evidence="1">
    <location>
        <begin position="79"/>
        <end position="117"/>
    </location>
</feature>
<evidence type="ECO:0000313" key="5">
    <source>
        <dbReference type="Proteomes" id="UP000591071"/>
    </source>
</evidence>
<dbReference type="Proteomes" id="UP001605989">
    <property type="component" value="Unassembled WGS sequence"/>
</dbReference>
<evidence type="ECO:0000313" key="4">
    <source>
        <dbReference type="EMBL" id="NME28571.1"/>
    </source>
</evidence>
<evidence type="ECO:0000256" key="2">
    <source>
        <dbReference type="SAM" id="Phobius"/>
    </source>
</evidence>
<evidence type="ECO:0000313" key="6">
    <source>
        <dbReference type="Proteomes" id="UP001605989"/>
    </source>
</evidence>
<dbReference type="KEGG" id="mhw:ACT01_01505"/>
<reference evidence="4 5" key="1">
    <citation type="submission" date="2020-04" db="EMBL/GenBank/DDBJ databases">
        <authorList>
            <person name="Hitch T.C.A."/>
            <person name="Wylensek D."/>
            <person name="Clavel T."/>
        </authorList>
    </citation>
    <scope>NUCLEOTIDE SEQUENCE [LARGE SCALE GENOMIC DNA]</scope>
    <source>
        <strain evidence="4 5">Oil-RF-744-FAT-WT-6-1</strain>
    </source>
</reference>
<reference evidence="3 6" key="2">
    <citation type="submission" date="2024-10" db="EMBL/GenBank/DDBJ databases">
        <authorList>
            <person name="Sang B.-I."/>
            <person name="Prabhaharan D."/>
        </authorList>
    </citation>
    <scope>NUCLEOTIDE SEQUENCE [LARGE SCALE GENOMIC DNA]</scope>
    <source>
        <strain evidence="3 6">MH</strain>
    </source>
</reference>
<evidence type="ECO:0000256" key="1">
    <source>
        <dbReference type="SAM" id="MobiDB-lite"/>
    </source>
</evidence>
<dbReference type="AlphaFoldDB" id="A0A848BQG7"/>
<evidence type="ECO:0000313" key="3">
    <source>
        <dbReference type="EMBL" id="MFG6273669.1"/>
    </source>
</evidence>
<gene>
    <name evidence="3" type="ORF">ACGTZG_10740</name>
    <name evidence="4" type="ORF">HF872_08020</name>
</gene>
<proteinExistence type="predicted"/>
<name>A0A848BQG7_9FIRM</name>
<feature type="transmembrane region" description="Helical" evidence="2">
    <location>
        <begin position="58"/>
        <end position="77"/>
    </location>
</feature>
<evidence type="ECO:0008006" key="7">
    <source>
        <dbReference type="Google" id="ProtNLM"/>
    </source>
</evidence>
<keyword evidence="6" id="KW-1185">Reference proteome</keyword>
<keyword evidence="2" id="KW-0812">Transmembrane</keyword>
<protein>
    <recommendedName>
        <fullName evidence="7">Preprotein translocase subunit SecG</fullName>
    </recommendedName>
</protein>
<dbReference type="OrthoDB" id="1629525at2"/>
<accession>A0A848BQG7</accession>